<keyword evidence="4" id="KW-1185">Reference proteome</keyword>
<gene>
    <name evidence="3" type="ORF">DPF_2625</name>
</gene>
<dbReference type="Gene3D" id="2.30.30.40">
    <property type="entry name" value="SH3 Domains"/>
    <property type="match status" value="1"/>
</dbReference>
<dbReference type="InterPro" id="IPR003646">
    <property type="entry name" value="SH3-like_bac-type"/>
</dbReference>
<feature type="chain" id="PRO_5008507677" description="SH3b domain-containing protein" evidence="1">
    <location>
        <begin position="34"/>
        <end position="233"/>
    </location>
</feature>
<evidence type="ECO:0000313" key="4">
    <source>
        <dbReference type="Proteomes" id="UP000095200"/>
    </source>
</evidence>
<dbReference type="RefSeq" id="WP_069860114.1">
    <property type="nucleotide sequence ID" value="NZ_BDFE01000020.1"/>
</dbReference>
<feature type="signal peptide" evidence="1">
    <location>
        <begin position="1"/>
        <end position="33"/>
    </location>
</feature>
<dbReference type="Pfam" id="PF20125">
    <property type="entry name" value="DUF6515"/>
    <property type="match status" value="1"/>
</dbReference>
<organism evidence="3 4">
    <name type="scientific">Desulfoplanes formicivorans</name>
    <dbReference type="NCBI Taxonomy" id="1592317"/>
    <lineage>
        <taxon>Bacteria</taxon>
        <taxon>Pseudomonadati</taxon>
        <taxon>Thermodesulfobacteriota</taxon>
        <taxon>Desulfovibrionia</taxon>
        <taxon>Desulfovibrionales</taxon>
        <taxon>Desulfoplanaceae</taxon>
        <taxon>Desulfoplanes</taxon>
    </lineage>
</organism>
<name>A0A194AMN9_9BACT</name>
<protein>
    <recommendedName>
        <fullName evidence="2">SH3b domain-containing protein</fullName>
    </recommendedName>
</protein>
<accession>A0A194AMN9</accession>
<dbReference type="STRING" id="1592317.DPF_2625"/>
<dbReference type="InterPro" id="IPR045398">
    <property type="entry name" value="DUF6515"/>
</dbReference>
<evidence type="ECO:0000259" key="2">
    <source>
        <dbReference type="PROSITE" id="PS51781"/>
    </source>
</evidence>
<evidence type="ECO:0000313" key="3">
    <source>
        <dbReference type="EMBL" id="GAU09889.1"/>
    </source>
</evidence>
<dbReference type="PROSITE" id="PS51781">
    <property type="entry name" value="SH3B"/>
    <property type="match status" value="1"/>
</dbReference>
<keyword evidence="1" id="KW-0732">Signal</keyword>
<feature type="domain" description="SH3b" evidence="2">
    <location>
        <begin position="165"/>
        <end position="228"/>
    </location>
</feature>
<comment type="caution">
    <text evidence="3">The sequence shown here is derived from an EMBL/GenBank/DDBJ whole genome shotgun (WGS) entry which is preliminary data.</text>
</comment>
<sequence length="233" mass="25605">MSATKPKQDISRSVRALVFVLLASLALPSLVQAQPFPGPHKHGFKHHGPAPVYPRPGFRIHVLPRAYLTLQVGALTYFFLDGIFYRPDVNGYVVVPAPVGARVTTLPANATYFTHGDTIYYTYAGVYYQKVDGGYMVVAKPEGTLETVVQATTTVRDDPVIAREGDLVRVTATALNVRSGPGKKHDIVSQVRRGDLLRVQAANDHWYYVLLKDGTPGWVMIKYTTRVAAQPVG</sequence>
<dbReference type="Proteomes" id="UP000095200">
    <property type="component" value="Unassembled WGS sequence"/>
</dbReference>
<dbReference type="SMART" id="SM00287">
    <property type="entry name" value="SH3b"/>
    <property type="match status" value="1"/>
</dbReference>
<proteinExistence type="predicted"/>
<evidence type="ECO:0000256" key="1">
    <source>
        <dbReference type="SAM" id="SignalP"/>
    </source>
</evidence>
<dbReference type="Pfam" id="PF08239">
    <property type="entry name" value="SH3_3"/>
    <property type="match status" value="1"/>
</dbReference>
<dbReference type="EMBL" id="BDFE01000020">
    <property type="protein sequence ID" value="GAU09889.1"/>
    <property type="molecule type" value="Genomic_DNA"/>
</dbReference>
<dbReference type="AlphaFoldDB" id="A0A194AMN9"/>
<dbReference type="OrthoDB" id="5469649at2"/>
<reference evidence="4" key="1">
    <citation type="submission" date="2016-06" db="EMBL/GenBank/DDBJ databases">
        <title>Draft genome sequence of Desulfoplanes formicivorans strain Pf12B.</title>
        <authorList>
            <person name="Watanabe M."/>
            <person name="Kojima H."/>
            <person name="Fukui M."/>
        </authorList>
    </citation>
    <scope>NUCLEOTIDE SEQUENCE [LARGE SCALE GENOMIC DNA]</scope>
    <source>
        <strain evidence="4">Pf12B</strain>
    </source>
</reference>